<name>A0ABW8TGI7_9CLOT</name>
<keyword evidence="2" id="KW-1185">Reference proteome</keyword>
<dbReference type="EMBL" id="JBJIAA010000011">
    <property type="protein sequence ID" value="MFL0251575.1"/>
    <property type="molecule type" value="Genomic_DNA"/>
</dbReference>
<protein>
    <submittedName>
        <fullName evidence="1">Uncharacterized protein</fullName>
    </submittedName>
</protein>
<comment type="caution">
    <text evidence="1">The sequence shown here is derived from an EMBL/GenBank/DDBJ whole genome shotgun (WGS) entry which is preliminary data.</text>
</comment>
<dbReference type="Proteomes" id="UP001623592">
    <property type="component" value="Unassembled WGS sequence"/>
</dbReference>
<proteinExistence type="predicted"/>
<gene>
    <name evidence="1" type="ORF">ACJDT4_14225</name>
</gene>
<organism evidence="1 2">
    <name type="scientific">Clostridium neuense</name>
    <dbReference type="NCBI Taxonomy" id="1728934"/>
    <lineage>
        <taxon>Bacteria</taxon>
        <taxon>Bacillati</taxon>
        <taxon>Bacillota</taxon>
        <taxon>Clostridia</taxon>
        <taxon>Eubacteriales</taxon>
        <taxon>Clostridiaceae</taxon>
        <taxon>Clostridium</taxon>
    </lineage>
</organism>
<accession>A0ABW8TGI7</accession>
<reference evidence="1 2" key="1">
    <citation type="submission" date="2024-11" db="EMBL/GenBank/DDBJ databases">
        <authorList>
            <person name="Heng Y.C."/>
            <person name="Lim A.C.H."/>
            <person name="Lee J.K.Y."/>
            <person name="Kittelmann S."/>
        </authorList>
    </citation>
    <scope>NUCLEOTIDE SEQUENCE [LARGE SCALE GENOMIC DNA]</scope>
    <source>
        <strain evidence="1 2">WILCCON 0114</strain>
    </source>
</reference>
<sequence>MKLKIAVIFILIFSLSGIFIVNDEIEAKHNVIKMPDKISVKKFNEIKLSEMLGTVEKHKELKVEEIKYDNKDAYINVLVNGNMQSINEIANSLRQEKILIKINQITIVKNPQDEGAKMQLVFKRYR</sequence>
<evidence type="ECO:0000313" key="2">
    <source>
        <dbReference type="Proteomes" id="UP001623592"/>
    </source>
</evidence>
<evidence type="ECO:0000313" key="1">
    <source>
        <dbReference type="EMBL" id="MFL0251575.1"/>
    </source>
</evidence>
<dbReference type="RefSeq" id="WP_406788227.1">
    <property type="nucleotide sequence ID" value="NZ_JBJIAA010000011.1"/>
</dbReference>